<evidence type="ECO:0000313" key="4">
    <source>
        <dbReference type="EMBL" id="MBB6478862.1"/>
    </source>
</evidence>
<protein>
    <recommendedName>
        <fullName evidence="1">diguanylate cyclase</fullName>
        <ecNumber evidence="1">2.7.7.65</ecNumber>
    </recommendedName>
</protein>
<reference evidence="4 5" key="1">
    <citation type="submission" date="2020-08" db="EMBL/GenBank/DDBJ databases">
        <title>Genomic Encyclopedia of Type Strains, Phase IV (KMG-IV): sequencing the most valuable type-strain genomes for metagenomic binning, comparative biology and taxonomic classification.</title>
        <authorList>
            <person name="Goeker M."/>
        </authorList>
    </citation>
    <scope>NUCLEOTIDE SEQUENCE [LARGE SCALE GENOMIC DNA]</scope>
    <source>
        <strain evidence="4 5">DSM 2461</strain>
    </source>
</reference>
<dbReference type="GO" id="GO:0052621">
    <property type="term" value="F:diguanylate cyclase activity"/>
    <property type="evidence" value="ECO:0007669"/>
    <property type="project" value="UniProtKB-EC"/>
</dbReference>
<sequence length="342" mass="38915">MLNTDEKDRYEQKIKDLRELIDISKSLNSNLSYATLLDSLLLTCMGRAMVVKAGLFIRHNIDSTDFTLYRNYEGFNPDKNVDFAIPEKSDLIMSLKKAKGCLTMPELLNDIRQISDIKPFTILEPSLIIPIVMKKDLQGIIVLGERITGTGFSDEEKVFLRNVADLGAIAIHNTFLLEVSSTDMMTHLKQKHILLQHLRDLFANYNGENITILMMDIDHFKGLNDTYGHSFGDTVLKEVASIILKNVRVEDMAARYGGEEFTIVLRYIDNEVALKIAERIRSTIEQKEFIQNGQIVKTSISIGLAGYNRETDLIPVDLIERADSALYKAKENGRNRIEVYEF</sequence>
<dbReference type="PANTHER" id="PTHR45138:SF9">
    <property type="entry name" value="DIGUANYLATE CYCLASE DGCM-RELATED"/>
    <property type="match status" value="1"/>
</dbReference>
<dbReference type="FunFam" id="3.30.70.270:FF:000001">
    <property type="entry name" value="Diguanylate cyclase domain protein"/>
    <property type="match status" value="1"/>
</dbReference>
<dbReference type="AlphaFoldDB" id="A0A841R8Q7"/>
<dbReference type="InterPro" id="IPR043128">
    <property type="entry name" value="Rev_trsase/Diguanyl_cyclase"/>
</dbReference>
<dbReference type="Proteomes" id="UP000587760">
    <property type="component" value="Unassembled WGS sequence"/>
</dbReference>
<dbReference type="EC" id="2.7.7.65" evidence="1"/>
<dbReference type="PROSITE" id="PS50887">
    <property type="entry name" value="GGDEF"/>
    <property type="match status" value="1"/>
</dbReference>
<comment type="caution">
    <text evidence="4">The sequence shown here is derived from an EMBL/GenBank/DDBJ whole genome shotgun (WGS) entry which is preliminary data.</text>
</comment>
<proteinExistence type="predicted"/>
<dbReference type="InterPro" id="IPR029787">
    <property type="entry name" value="Nucleotide_cyclase"/>
</dbReference>
<evidence type="ECO:0000256" key="1">
    <source>
        <dbReference type="ARBA" id="ARBA00012528"/>
    </source>
</evidence>
<dbReference type="RefSeq" id="WP_184743230.1">
    <property type="nucleotide sequence ID" value="NZ_JACHGJ010000001.1"/>
</dbReference>
<dbReference type="CDD" id="cd01949">
    <property type="entry name" value="GGDEF"/>
    <property type="match status" value="1"/>
</dbReference>
<dbReference type="InterPro" id="IPR029016">
    <property type="entry name" value="GAF-like_dom_sf"/>
</dbReference>
<evidence type="ECO:0000259" key="3">
    <source>
        <dbReference type="PROSITE" id="PS50887"/>
    </source>
</evidence>
<keyword evidence="5" id="KW-1185">Reference proteome</keyword>
<dbReference type="PANTHER" id="PTHR45138">
    <property type="entry name" value="REGULATORY COMPONENTS OF SENSORY TRANSDUCTION SYSTEM"/>
    <property type="match status" value="1"/>
</dbReference>
<dbReference type="InterPro" id="IPR000160">
    <property type="entry name" value="GGDEF_dom"/>
</dbReference>
<dbReference type="Pfam" id="PF00990">
    <property type="entry name" value="GGDEF"/>
    <property type="match status" value="1"/>
</dbReference>
<name>A0A841R8Q7_9SPIO</name>
<comment type="catalytic activity">
    <reaction evidence="2">
        <text>2 GTP = 3',3'-c-di-GMP + 2 diphosphate</text>
        <dbReference type="Rhea" id="RHEA:24898"/>
        <dbReference type="ChEBI" id="CHEBI:33019"/>
        <dbReference type="ChEBI" id="CHEBI:37565"/>
        <dbReference type="ChEBI" id="CHEBI:58805"/>
        <dbReference type="EC" id="2.7.7.65"/>
    </reaction>
</comment>
<feature type="domain" description="GGDEF" evidence="3">
    <location>
        <begin position="208"/>
        <end position="342"/>
    </location>
</feature>
<dbReference type="SMART" id="SM00267">
    <property type="entry name" value="GGDEF"/>
    <property type="match status" value="1"/>
</dbReference>
<dbReference type="NCBIfam" id="TIGR00254">
    <property type="entry name" value="GGDEF"/>
    <property type="match status" value="1"/>
</dbReference>
<dbReference type="SUPFAM" id="SSF55073">
    <property type="entry name" value="Nucleotide cyclase"/>
    <property type="match status" value="1"/>
</dbReference>
<dbReference type="EMBL" id="JACHGJ010000001">
    <property type="protein sequence ID" value="MBB6478862.1"/>
    <property type="molecule type" value="Genomic_DNA"/>
</dbReference>
<organism evidence="4 5">
    <name type="scientific">Spirochaeta isovalerica</name>
    <dbReference type="NCBI Taxonomy" id="150"/>
    <lineage>
        <taxon>Bacteria</taxon>
        <taxon>Pseudomonadati</taxon>
        <taxon>Spirochaetota</taxon>
        <taxon>Spirochaetia</taxon>
        <taxon>Spirochaetales</taxon>
        <taxon>Spirochaetaceae</taxon>
        <taxon>Spirochaeta</taxon>
    </lineage>
</organism>
<dbReference type="Gene3D" id="3.30.70.270">
    <property type="match status" value="1"/>
</dbReference>
<accession>A0A841R8Q7</accession>
<dbReference type="SUPFAM" id="SSF55781">
    <property type="entry name" value="GAF domain-like"/>
    <property type="match status" value="1"/>
</dbReference>
<evidence type="ECO:0000313" key="5">
    <source>
        <dbReference type="Proteomes" id="UP000587760"/>
    </source>
</evidence>
<dbReference type="Gene3D" id="3.30.450.40">
    <property type="match status" value="1"/>
</dbReference>
<evidence type="ECO:0000256" key="2">
    <source>
        <dbReference type="ARBA" id="ARBA00034247"/>
    </source>
</evidence>
<gene>
    <name evidence="4" type="ORF">HNR50_000495</name>
</gene>
<dbReference type="InterPro" id="IPR050469">
    <property type="entry name" value="Diguanylate_Cyclase"/>
</dbReference>